<evidence type="ECO:0000256" key="3">
    <source>
        <dbReference type="ARBA" id="ARBA00022777"/>
    </source>
</evidence>
<dbReference type="GO" id="GO:0016301">
    <property type="term" value="F:kinase activity"/>
    <property type="evidence" value="ECO:0007669"/>
    <property type="project" value="UniProtKB-KW"/>
</dbReference>
<comment type="caution">
    <text evidence="5">The sequence shown here is derived from an EMBL/GenBank/DDBJ whole genome shotgun (WGS) entry which is preliminary data.</text>
</comment>
<gene>
    <name evidence="5" type="ORF">K0U00_51360</name>
</gene>
<evidence type="ECO:0000256" key="4">
    <source>
        <dbReference type="ARBA" id="ARBA00022840"/>
    </source>
</evidence>
<feature type="non-terminal residue" evidence="5">
    <location>
        <position position="94"/>
    </location>
</feature>
<dbReference type="InterPro" id="IPR036554">
    <property type="entry name" value="GHMP_kinase_C_sf"/>
</dbReference>
<evidence type="ECO:0000313" key="5">
    <source>
        <dbReference type="EMBL" id="MBW7462480.1"/>
    </source>
</evidence>
<keyword evidence="4" id="KW-0067">ATP-binding</keyword>
<keyword evidence="2" id="KW-0547">Nucleotide-binding</keyword>
<dbReference type="PANTHER" id="PTHR20861:SF1">
    <property type="entry name" value="HOMOSERINE KINASE"/>
    <property type="match status" value="1"/>
</dbReference>
<keyword evidence="3 5" id="KW-0418">Kinase</keyword>
<feature type="non-terminal residue" evidence="5">
    <location>
        <position position="1"/>
    </location>
</feature>
<evidence type="ECO:0000313" key="6">
    <source>
        <dbReference type="Proteomes" id="UP001519887"/>
    </source>
</evidence>
<dbReference type="EMBL" id="JAHZIK010003984">
    <property type="protein sequence ID" value="MBW7462480.1"/>
    <property type="molecule type" value="Genomic_DNA"/>
</dbReference>
<keyword evidence="6" id="KW-1185">Reference proteome</keyword>
<dbReference type="PANTHER" id="PTHR20861">
    <property type="entry name" value="HOMOSERINE/4-DIPHOSPHOCYTIDYL-2-C-METHYL-D-ERYTHRITOL KINASE"/>
    <property type="match status" value="1"/>
</dbReference>
<evidence type="ECO:0000256" key="1">
    <source>
        <dbReference type="ARBA" id="ARBA00022679"/>
    </source>
</evidence>
<dbReference type="Gene3D" id="3.30.70.890">
    <property type="entry name" value="GHMP kinase, C-terminal domain"/>
    <property type="match status" value="1"/>
</dbReference>
<name>A0ABS7CNJ4_9BACL</name>
<keyword evidence="1" id="KW-0808">Transferase</keyword>
<dbReference type="Proteomes" id="UP001519887">
    <property type="component" value="Unassembled WGS sequence"/>
</dbReference>
<accession>A0ABS7CNJ4</accession>
<sequence>VVSTWDGERAEKVRLDPHGDLEVLVAIPAFHLATEKARHALPAHIPHADAVFNVGSSSLLVAALASGKLELIKHAMRDRLHQPYRAALIPGMQE</sequence>
<protein>
    <submittedName>
        <fullName evidence="5">Homoserine kinase</fullName>
    </submittedName>
</protein>
<evidence type="ECO:0000256" key="2">
    <source>
        <dbReference type="ARBA" id="ARBA00022741"/>
    </source>
</evidence>
<reference evidence="5 6" key="1">
    <citation type="submission" date="2021-07" db="EMBL/GenBank/DDBJ databases">
        <title>Paenibacillus radiodurans sp. nov., isolated from the southeastern edge of Tengger Desert.</title>
        <authorList>
            <person name="Zhang G."/>
        </authorList>
    </citation>
    <scope>NUCLEOTIDE SEQUENCE [LARGE SCALE GENOMIC DNA]</scope>
    <source>
        <strain evidence="5 6">CCM 7311</strain>
    </source>
</reference>
<proteinExistence type="predicted"/>
<dbReference type="SUPFAM" id="SSF55060">
    <property type="entry name" value="GHMP Kinase, C-terminal domain"/>
    <property type="match status" value="1"/>
</dbReference>
<organism evidence="5 6">
    <name type="scientific">Paenibacillus sepulcri</name>
    <dbReference type="NCBI Taxonomy" id="359917"/>
    <lineage>
        <taxon>Bacteria</taxon>
        <taxon>Bacillati</taxon>
        <taxon>Bacillota</taxon>
        <taxon>Bacilli</taxon>
        <taxon>Bacillales</taxon>
        <taxon>Paenibacillaceae</taxon>
        <taxon>Paenibacillus</taxon>
    </lineage>
</organism>